<reference evidence="1" key="1">
    <citation type="journal article" date="2020" name="Fungal Divers.">
        <title>Resolving the Mortierellaceae phylogeny through synthesis of multi-gene phylogenetics and phylogenomics.</title>
        <authorList>
            <person name="Vandepol N."/>
            <person name="Liber J."/>
            <person name="Desiro A."/>
            <person name="Na H."/>
            <person name="Kennedy M."/>
            <person name="Barry K."/>
            <person name="Grigoriev I.V."/>
            <person name="Miller A.N."/>
            <person name="O'Donnell K."/>
            <person name="Stajich J.E."/>
            <person name="Bonito G."/>
        </authorList>
    </citation>
    <scope>NUCLEOTIDE SEQUENCE</scope>
    <source>
        <strain evidence="1">KOD948</strain>
    </source>
</reference>
<name>A0A9P6PKZ5_9FUNG</name>
<proteinExistence type="predicted"/>
<dbReference type="AlphaFoldDB" id="A0A9P6PKZ5"/>
<evidence type="ECO:0000313" key="2">
    <source>
        <dbReference type="Proteomes" id="UP000726737"/>
    </source>
</evidence>
<protein>
    <submittedName>
        <fullName evidence="1">Uncharacterized protein</fullName>
    </submittedName>
</protein>
<accession>A0A9P6PKZ5</accession>
<dbReference type="EMBL" id="JAAAJA010001340">
    <property type="protein sequence ID" value="KAG0247539.1"/>
    <property type="molecule type" value="Genomic_DNA"/>
</dbReference>
<keyword evidence="2" id="KW-1185">Reference proteome</keyword>
<dbReference type="OrthoDB" id="2426605at2759"/>
<dbReference type="Proteomes" id="UP000726737">
    <property type="component" value="Unassembled WGS sequence"/>
</dbReference>
<evidence type="ECO:0000313" key="1">
    <source>
        <dbReference type="EMBL" id="KAG0247539.1"/>
    </source>
</evidence>
<organism evidence="1 2">
    <name type="scientific">Mortierella polycephala</name>
    <dbReference type="NCBI Taxonomy" id="41804"/>
    <lineage>
        <taxon>Eukaryota</taxon>
        <taxon>Fungi</taxon>
        <taxon>Fungi incertae sedis</taxon>
        <taxon>Mucoromycota</taxon>
        <taxon>Mortierellomycotina</taxon>
        <taxon>Mortierellomycetes</taxon>
        <taxon>Mortierellales</taxon>
        <taxon>Mortierellaceae</taxon>
        <taxon>Mortierella</taxon>
    </lineage>
</organism>
<gene>
    <name evidence="1" type="ORF">BG011_001340</name>
</gene>
<comment type="caution">
    <text evidence="1">The sequence shown here is derived from an EMBL/GenBank/DDBJ whole genome shotgun (WGS) entry which is preliminary data.</text>
</comment>
<sequence length="132" mass="15055">MVYYIGVNGNLFPVFVQLKLRPVLTDIDTDDALKAISEEKVLGHVRNLRDYFPTNKTHVSMAITYPGRVVASQIKRQGPLFIPSLNQVVVKINGDYFGKIFPQSQVDFLDQIKTPVKRPIVKDQKEEPEQQN</sequence>
<feature type="non-terminal residue" evidence="1">
    <location>
        <position position="132"/>
    </location>
</feature>